<feature type="chain" id="PRO_5026717293" evidence="1">
    <location>
        <begin position="30"/>
        <end position="218"/>
    </location>
</feature>
<organism evidence="2 3">
    <name type="scientific">Alcanivorax sediminis</name>
    <dbReference type="NCBI Taxonomy" id="2663008"/>
    <lineage>
        <taxon>Bacteria</taxon>
        <taxon>Pseudomonadati</taxon>
        <taxon>Pseudomonadota</taxon>
        <taxon>Gammaproteobacteria</taxon>
        <taxon>Oceanospirillales</taxon>
        <taxon>Alcanivoracaceae</taxon>
        <taxon>Alcanivorax</taxon>
    </lineage>
</organism>
<evidence type="ECO:0000313" key="2">
    <source>
        <dbReference type="EMBL" id="MQX52176.1"/>
    </source>
</evidence>
<dbReference type="RefSeq" id="WP_153498911.1">
    <property type="nucleotide sequence ID" value="NZ_WIRE01000001.1"/>
</dbReference>
<keyword evidence="3" id="KW-1185">Reference proteome</keyword>
<dbReference type="EMBL" id="WIRE01000001">
    <property type="protein sequence ID" value="MQX52176.1"/>
    <property type="molecule type" value="Genomic_DNA"/>
</dbReference>
<keyword evidence="1" id="KW-0732">Signal</keyword>
<name>A0A6N7LSB1_9GAMM</name>
<evidence type="ECO:0000256" key="1">
    <source>
        <dbReference type="SAM" id="SignalP"/>
    </source>
</evidence>
<feature type="signal peptide" evidence="1">
    <location>
        <begin position="1"/>
        <end position="29"/>
    </location>
</feature>
<proteinExistence type="predicted"/>
<dbReference type="AlphaFoldDB" id="A0A6N7LSB1"/>
<comment type="caution">
    <text evidence="2">The sequence shown here is derived from an EMBL/GenBank/DDBJ whole genome shotgun (WGS) entry which is preliminary data.</text>
</comment>
<gene>
    <name evidence="2" type="ORF">GFN93_02885</name>
</gene>
<accession>A0A6N7LSB1</accession>
<sequence>MKAIKNHLKNKLPGLLFVISLPISCLVQAAGLEPLKDIELQSISGGDAIQLTVRLRNNVDASNNPIGCVPDTLNPCRLGLEFTDREGKWLMLKEFYGTIAIEDMRLQGATLRNSNSSYRDTSRFEASDGACLLSACNPNGLTAIMLTYPNAKAAGEYSDMTTFLNIGRMALEFDNGATPGYMVDNNSGSALAFRISDSASSNGAMQMRFDGSAMIYGF</sequence>
<dbReference type="Proteomes" id="UP000469421">
    <property type="component" value="Unassembled WGS sequence"/>
</dbReference>
<evidence type="ECO:0000313" key="3">
    <source>
        <dbReference type="Proteomes" id="UP000469421"/>
    </source>
</evidence>
<protein>
    <submittedName>
        <fullName evidence="2">Uncharacterized protein</fullName>
    </submittedName>
</protein>
<reference evidence="2 3" key="1">
    <citation type="submission" date="2019-10" db="EMBL/GenBank/DDBJ databases">
        <title>Alcanivorax sp.PA15-N-34 draft genome sequence.</title>
        <authorList>
            <person name="Liao X."/>
            <person name="Shao Z."/>
        </authorList>
    </citation>
    <scope>NUCLEOTIDE SEQUENCE [LARGE SCALE GENOMIC DNA]</scope>
    <source>
        <strain evidence="2 3">PA15-N-34</strain>
    </source>
</reference>